<accession>O61962</accession>
<dbReference type="EMBL" id="BX284605">
    <property type="protein sequence ID" value="CCD70050.1"/>
    <property type="molecule type" value="Genomic_DNA"/>
</dbReference>
<dbReference type="SUPFAM" id="SSF56436">
    <property type="entry name" value="C-type lectin-like"/>
    <property type="match status" value="1"/>
</dbReference>
<dbReference type="Gene3D" id="3.10.100.10">
    <property type="entry name" value="Mannose-Binding Protein A, subunit A"/>
    <property type="match status" value="1"/>
</dbReference>
<reference evidence="2 3" key="1">
    <citation type="journal article" date="1998" name="Science">
        <title>Genome sequence of the nematode C. elegans: a platform for investigating biology.</title>
        <authorList>
            <consortium name="The C. elegans sequencing consortium"/>
            <person name="Sulson J.E."/>
            <person name="Waterston R."/>
        </authorList>
    </citation>
    <scope>NUCLEOTIDE SEQUENCE [LARGE SCALE GENOMIC DNA]</scope>
    <source>
        <strain evidence="2 3">Bristol N2</strain>
    </source>
</reference>
<dbReference type="PaxDb" id="6239-F26D11.5"/>
<dbReference type="CTD" id="184976"/>
<protein>
    <submittedName>
        <fullName evidence="2">C-type lectin domain-containing protein</fullName>
    </submittedName>
</protein>
<dbReference type="InParanoid" id="O61962"/>
<feature type="chain" id="PRO_5004159401" evidence="1">
    <location>
        <begin position="17"/>
        <end position="263"/>
    </location>
</feature>
<dbReference type="GeneID" id="184976"/>
<dbReference type="PIR" id="T33290">
    <property type="entry name" value="T33290"/>
</dbReference>
<dbReference type="AlphaFoldDB" id="O61962"/>
<dbReference type="eggNOG" id="KOG4297">
    <property type="taxonomic scope" value="Eukaryota"/>
</dbReference>
<dbReference type="UCSC" id="F26D11.5">
    <property type="organism name" value="c. elegans"/>
</dbReference>
<dbReference type="OrthoDB" id="5857970at2759"/>
<name>O61962_CAEEL</name>
<evidence type="ECO:0000313" key="2">
    <source>
        <dbReference type="EMBL" id="CCD70050.1"/>
    </source>
</evidence>
<proteinExistence type="predicted"/>
<dbReference type="KEGG" id="cel:CELE_F26D11.5"/>
<dbReference type="InterPro" id="IPR016187">
    <property type="entry name" value="CTDL_fold"/>
</dbReference>
<dbReference type="InterPro" id="IPR016186">
    <property type="entry name" value="C-type_lectin-like/link_sf"/>
</dbReference>
<evidence type="ECO:0000313" key="4">
    <source>
        <dbReference type="WormBase" id="F26D11.5"/>
    </source>
</evidence>
<gene>
    <name evidence="2 4" type="primary">clec-216</name>
    <name evidence="2" type="ORF">CELE_F26D11.5</name>
    <name evidence="4" type="ORF">F26D11.5</name>
</gene>
<dbReference type="Proteomes" id="UP000001940">
    <property type="component" value="Chromosome V"/>
</dbReference>
<dbReference type="PANTHER" id="PTHR23124:SF139">
    <property type="entry name" value="C-TYPE LECTIN DOMAIN-CONTAINING PROTEIN"/>
    <property type="match status" value="1"/>
</dbReference>
<evidence type="ECO:0000256" key="1">
    <source>
        <dbReference type="SAM" id="SignalP"/>
    </source>
</evidence>
<feature type="signal peptide" evidence="1">
    <location>
        <begin position="1"/>
        <end position="16"/>
    </location>
</feature>
<keyword evidence="1" id="KW-0732">Signal</keyword>
<dbReference type="WormBase" id="F26D11.5">
    <property type="protein sequence ID" value="CE17709"/>
    <property type="gene ID" value="WBGene00017822"/>
    <property type="gene designation" value="clec-216"/>
</dbReference>
<dbReference type="Bgee" id="WBGene00017822">
    <property type="expression patterns" value="Expressed in material anatomical entity and 2 other cell types or tissues"/>
</dbReference>
<dbReference type="AGR" id="WB:WBGene00017822"/>
<dbReference type="PhylomeDB" id="O61962"/>
<organism evidence="2 3">
    <name type="scientific">Caenorhabditis elegans</name>
    <dbReference type="NCBI Taxonomy" id="6239"/>
    <lineage>
        <taxon>Eukaryota</taxon>
        <taxon>Metazoa</taxon>
        <taxon>Ecdysozoa</taxon>
        <taxon>Nematoda</taxon>
        <taxon>Chromadorea</taxon>
        <taxon>Rhabditida</taxon>
        <taxon>Rhabditina</taxon>
        <taxon>Rhabditomorpha</taxon>
        <taxon>Rhabditoidea</taxon>
        <taxon>Rhabditidae</taxon>
        <taxon>Peloderinae</taxon>
        <taxon>Caenorhabditis</taxon>
    </lineage>
</organism>
<sequence length="263" mass="30495">MSSNLFILLLLGGCFYNFFYTRRTHVHDEESSSDEDDYDNFFKEENSEETHLRRFSDTGPVNFNVFEDVPDATNKSIAEYEKIEPDEICMLQYGKCPQGNWRMFRRQNETVCLKVMNGCHYGTPLRKNAAEKYCREEADGRLMAISSHEEREWLHTLGIIFHNDAPLLIAGHRNRECKLNPNQNQELCSNRTTKYLEADGTNNYTYLYSFDNWLEAADDDCVGYRQTDISVKSLLISSKLCDPIPGVIPIQIYSWLCGVTVMK</sequence>
<evidence type="ECO:0000313" key="3">
    <source>
        <dbReference type="Proteomes" id="UP000001940"/>
    </source>
</evidence>
<dbReference type="PANTHER" id="PTHR23124">
    <property type="entry name" value="C-TYPE LECTIN DOMAIN-CONTAINING PROTEIN-RELATED-RELATED"/>
    <property type="match status" value="1"/>
</dbReference>
<dbReference type="HOGENOM" id="CLU_1005576_0_0_1"/>
<keyword evidence="3" id="KW-1185">Reference proteome</keyword>
<dbReference type="RefSeq" id="NP_505046.1">
    <property type="nucleotide sequence ID" value="NM_072645.3"/>
</dbReference>